<evidence type="ECO:0008006" key="4">
    <source>
        <dbReference type="Google" id="ProtNLM"/>
    </source>
</evidence>
<accession>A0A8E2GXG3</accession>
<dbReference type="AlphaFoldDB" id="A0A8E2GXG3"/>
<protein>
    <recommendedName>
        <fullName evidence="4">DUF3987 domain-containing protein</fullName>
    </recommendedName>
</protein>
<feature type="coiled-coil region" evidence="1">
    <location>
        <begin position="98"/>
        <end position="125"/>
    </location>
</feature>
<name>A0A8E2GXG3_ECOLX</name>
<evidence type="ECO:0000256" key="1">
    <source>
        <dbReference type="SAM" id="Coils"/>
    </source>
</evidence>
<sequence length="477" mass="54542">MSLLEQEAPFPINALTSLVRNAIIETQQNTQAPGALVATAALTAVSVACQNQIDVCRPGNLRGPSNLYAMILADSGERKTTVDKVFMKAFYLRDETLAEEYSKLVENYSAEKEIWEQKQKALESKLHKEIRAGKEYEATESELRMHLNSCPVPPQINRTIFNDTTTEGMFKYYSDSNRSFALVSSEGGVIFDSRAMSKLGILNSLWDGSSLFIDRKSSPGIFLKDPRLTISVMIQPDVYHKGFCTRKKELVKTSGHHARFLMCQPTSTQGTRIITGDNYSSQYQELFDKRINELIDESLAMRGERRCLHFSPQAARIWTDYYNDVESKMAVLGPLRDFREYAAKNAEYMARLAGLIHHVSGEEGDISPYTAEMARELAIWYGNEYIRLSSPLTFENSAQTVTMRLIPEELELFNWIKSYCIEKGVPCMKKNDILQRGPNRFRKKDKLNWLLDLLYEQNRVVQLMDDKTWYVAPNFDL</sequence>
<reference evidence="2 3" key="1">
    <citation type="submission" date="2016-10" db="EMBL/GenBank/DDBJ databases">
        <title>Comprehensive resistome analysis reveals the prevalence of NDM and MCR-1 in Chinese poultry production.</title>
        <authorList>
            <person name="Wang Y."/>
            <person name="Zhang R."/>
            <person name="Li J."/>
            <person name="Wu Z."/>
            <person name="Wenjuan Y."/>
            <person name="Schwarz S."/>
            <person name="Tyrrell J."/>
            <person name="Zheng Y."/>
            <person name="Wang S."/>
            <person name="Shen Z."/>
            <person name="Liu Z."/>
            <person name="Lei L."/>
            <person name="Li M."/>
            <person name="Zhang Q."/>
            <person name="Wu C."/>
            <person name="Zhang Q."/>
            <person name="Wu Y."/>
            <person name="Walsh T."/>
            <person name="Shen J."/>
        </authorList>
    </citation>
    <scope>NUCLEOTIDE SEQUENCE [LARGE SCALE GENOMIC DNA]</scope>
    <source>
        <strain evidence="2 3">570</strain>
    </source>
</reference>
<keyword evidence="1" id="KW-0175">Coiled coil</keyword>
<dbReference type="Pfam" id="PF13148">
    <property type="entry name" value="DUF3987"/>
    <property type="match status" value="1"/>
</dbReference>
<dbReference type="InterPro" id="IPR025048">
    <property type="entry name" value="DUF3987"/>
</dbReference>
<organism evidence="2 3">
    <name type="scientific">Escherichia coli</name>
    <dbReference type="NCBI Taxonomy" id="562"/>
    <lineage>
        <taxon>Bacteria</taxon>
        <taxon>Pseudomonadati</taxon>
        <taxon>Pseudomonadota</taxon>
        <taxon>Gammaproteobacteria</taxon>
        <taxon>Enterobacterales</taxon>
        <taxon>Enterobacteriaceae</taxon>
        <taxon>Escherichia</taxon>
    </lineage>
</organism>
<dbReference type="RefSeq" id="WP_072674887.1">
    <property type="nucleotide sequence ID" value="NZ_JAHCWN010000042.1"/>
</dbReference>
<proteinExistence type="predicted"/>
<dbReference type="Proteomes" id="UP000184277">
    <property type="component" value="Unassembled WGS sequence"/>
</dbReference>
<evidence type="ECO:0000313" key="3">
    <source>
        <dbReference type="Proteomes" id="UP000184277"/>
    </source>
</evidence>
<dbReference type="EMBL" id="MOKI01000066">
    <property type="protein sequence ID" value="OJR49872.1"/>
    <property type="molecule type" value="Genomic_DNA"/>
</dbReference>
<evidence type="ECO:0000313" key="2">
    <source>
        <dbReference type="EMBL" id="OJR49872.1"/>
    </source>
</evidence>
<gene>
    <name evidence="2" type="ORF">BK383_25745</name>
</gene>
<comment type="caution">
    <text evidence="2">The sequence shown here is derived from an EMBL/GenBank/DDBJ whole genome shotgun (WGS) entry which is preliminary data.</text>
</comment>